<sequence length="108" mass="12251">MDNLSNHQPSAAKSVIETKLRDFLAAREPPKTFCPSEVVRGLDHKQLLALGYDTWRDAMPAIRELAWEKRSSGELDILQRGEILDDSVKSLDDVKGPIRLRRRPIGED</sequence>
<comment type="caution">
    <text evidence="1">The sequence shown here is derived from an EMBL/GenBank/DDBJ whole genome shotgun (WGS) entry which is preliminary data.</text>
</comment>
<proteinExistence type="predicted"/>
<dbReference type="Gene3D" id="1.10.10.10">
    <property type="entry name" value="Winged helix-like DNA-binding domain superfamily/Winged helix DNA-binding domain"/>
    <property type="match status" value="1"/>
</dbReference>
<reference evidence="1 2" key="1">
    <citation type="submission" date="2017-01" db="EMBL/GenBank/DDBJ databases">
        <title>The recent genome duplication of the halophilic yeast Hortaea werneckii: insights from long-read sequencing.</title>
        <authorList>
            <person name="Sinha S."/>
            <person name="Flibotte S."/>
            <person name="Neira M."/>
            <person name="Lenassi M."/>
            <person name="Gostincar C."/>
            <person name="Stajich J.E."/>
            <person name="Nislow C.E."/>
        </authorList>
    </citation>
    <scope>NUCLEOTIDE SEQUENCE [LARGE SCALE GENOMIC DNA]</scope>
    <source>
        <strain evidence="1 2">EXF-2000</strain>
    </source>
</reference>
<dbReference type="OrthoDB" id="2563170at2759"/>
<evidence type="ECO:0000313" key="2">
    <source>
        <dbReference type="Proteomes" id="UP000194280"/>
    </source>
</evidence>
<organism evidence="1 2">
    <name type="scientific">Hortaea werneckii EXF-2000</name>
    <dbReference type="NCBI Taxonomy" id="1157616"/>
    <lineage>
        <taxon>Eukaryota</taxon>
        <taxon>Fungi</taxon>
        <taxon>Dikarya</taxon>
        <taxon>Ascomycota</taxon>
        <taxon>Pezizomycotina</taxon>
        <taxon>Dothideomycetes</taxon>
        <taxon>Dothideomycetidae</taxon>
        <taxon>Mycosphaerellales</taxon>
        <taxon>Teratosphaeriaceae</taxon>
        <taxon>Hortaea</taxon>
    </lineage>
</organism>
<dbReference type="InterPro" id="IPR021660">
    <property type="entry name" value="DUF3253"/>
</dbReference>
<protein>
    <submittedName>
        <fullName evidence="1">Uncharacterized protein</fullName>
    </submittedName>
</protein>
<dbReference type="InterPro" id="IPR036388">
    <property type="entry name" value="WH-like_DNA-bd_sf"/>
</dbReference>
<keyword evidence="2" id="KW-1185">Reference proteome</keyword>
<dbReference type="SUPFAM" id="SSF46785">
    <property type="entry name" value="Winged helix' DNA-binding domain"/>
    <property type="match status" value="1"/>
</dbReference>
<name>A0A1Z5SPZ2_HORWE</name>
<accession>A0A1Z5SPZ2</accession>
<dbReference type="EMBL" id="MUNK01000335">
    <property type="protein sequence ID" value="OTA22895.1"/>
    <property type="molecule type" value="Genomic_DNA"/>
</dbReference>
<dbReference type="VEuPathDB" id="FungiDB:BTJ68_14409"/>
<dbReference type="Proteomes" id="UP000194280">
    <property type="component" value="Unassembled WGS sequence"/>
</dbReference>
<gene>
    <name evidence="1" type="ORF">BTJ68_14409</name>
</gene>
<dbReference type="InterPro" id="IPR036390">
    <property type="entry name" value="WH_DNA-bd_sf"/>
</dbReference>
<dbReference type="Pfam" id="PF11625">
    <property type="entry name" value="DUF3253"/>
    <property type="match status" value="1"/>
</dbReference>
<dbReference type="AlphaFoldDB" id="A0A1Z5SPZ2"/>
<dbReference type="InParanoid" id="A0A1Z5SPZ2"/>
<evidence type="ECO:0000313" key="1">
    <source>
        <dbReference type="EMBL" id="OTA22895.1"/>
    </source>
</evidence>